<reference evidence="1 2" key="1">
    <citation type="submission" date="2018-05" db="EMBL/GenBank/DDBJ databases">
        <title>Brumimicrobium oceani sp. nov., isolated from coastal sediment.</title>
        <authorList>
            <person name="Kou Y."/>
        </authorList>
    </citation>
    <scope>NUCLEOTIDE SEQUENCE [LARGE SCALE GENOMIC DNA]</scope>
    <source>
        <strain evidence="1 2">C305</strain>
    </source>
</reference>
<evidence type="ECO:0000313" key="2">
    <source>
        <dbReference type="Proteomes" id="UP000245370"/>
    </source>
</evidence>
<dbReference type="Proteomes" id="UP000245370">
    <property type="component" value="Unassembled WGS sequence"/>
</dbReference>
<proteinExistence type="predicted"/>
<comment type="caution">
    <text evidence="1">The sequence shown here is derived from an EMBL/GenBank/DDBJ whole genome shotgun (WGS) entry which is preliminary data.</text>
</comment>
<dbReference type="EMBL" id="QFRJ01000012">
    <property type="protein sequence ID" value="PWH84713.1"/>
    <property type="molecule type" value="Genomic_DNA"/>
</dbReference>
<protein>
    <submittedName>
        <fullName evidence="1">Uncharacterized protein</fullName>
    </submittedName>
</protein>
<accession>A0A2U2XAB9</accession>
<dbReference type="AlphaFoldDB" id="A0A2U2XAB9"/>
<gene>
    <name evidence="1" type="ORF">DIT68_13400</name>
</gene>
<keyword evidence="2" id="KW-1185">Reference proteome</keyword>
<name>A0A2U2XAB9_9FLAO</name>
<reference evidence="1 2" key="2">
    <citation type="submission" date="2018-05" db="EMBL/GenBank/DDBJ databases">
        <authorList>
            <person name="Lanie J.A."/>
            <person name="Ng W.-L."/>
            <person name="Kazmierczak K.M."/>
            <person name="Andrzejewski T.M."/>
            <person name="Davidsen T.M."/>
            <person name="Wayne K.J."/>
            <person name="Tettelin H."/>
            <person name="Glass J.I."/>
            <person name="Rusch D."/>
            <person name="Podicherti R."/>
            <person name="Tsui H.-C.T."/>
            <person name="Winkler M.E."/>
        </authorList>
    </citation>
    <scope>NUCLEOTIDE SEQUENCE [LARGE SCALE GENOMIC DNA]</scope>
    <source>
        <strain evidence="1 2">C305</strain>
    </source>
</reference>
<sequence length="126" mass="14766">MYIMLKRTILFFLLSVAFYGYSQENHDKRLLERYSNEELTSMQNNNPEEYEIIVHALKVGISIGDIQDGKGKEIVYNGELDKDPSLDHTYISLGLELKDDAYQYYKFKGTNKMVIVRPKNYITKIK</sequence>
<evidence type="ECO:0000313" key="1">
    <source>
        <dbReference type="EMBL" id="PWH84713.1"/>
    </source>
</evidence>
<organism evidence="1 2">
    <name type="scientific">Brumimicrobium oceani</name>
    <dbReference type="NCBI Taxonomy" id="2100725"/>
    <lineage>
        <taxon>Bacteria</taxon>
        <taxon>Pseudomonadati</taxon>
        <taxon>Bacteroidota</taxon>
        <taxon>Flavobacteriia</taxon>
        <taxon>Flavobacteriales</taxon>
        <taxon>Crocinitomicaceae</taxon>
        <taxon>Brumimicrobium</taxon>
    </lineage>
</organism>